<dbReference type="OrthoDB" id="8478628at2"/>
<dbReference type="EMBL" id="AQQY01000001">
    <property type="protein sequence ID" value="KCV83652.1"/>
    <property type="molecule type" value="Genomic_DNA"/>
</dbReference>
<dbReference type="AlphaFoldDB" id="A0A058ZR63"/>
<proteinExistence type="predicted"/>
<dbReference type="Pfam" id="PF07310">
    <property type="entry name" value="PAS_5"/>
    <property type="match status" value="1"/>
</dbReference>
<gene>
    <name evidence="2" type="ORF">ATO10_02790</name>
</gene>
<evidence type="ECO:0008006" key="4">
    <source>
        <dbReference type="Google" id="ProtNLM"/>
    </source>
</evidence>
<feature type="region of interest" description="Disordered" evidence="1">
    <location>
        <begin position="179"/>
        <end position="205"/>
    </location>
</feature>
<feature type="compositionally biased region" description="Polar residues" evidence="1">
    <location>
        <begin position="194"/>
        <end position="205"/>
    </location>
</feature>
<sequence length="234" mass="26083">MDLQASQGANIVDFAKYHGAMTGSAADMQPCQPLLNEVEAYWDALRNGRDVPARGDVDPRGLERAIHNAFIVERQPGTLARVRLSGEALNRMMGMDLRSMPLHAMFDPEERAKLDTMIEQVFDGPQCLRLTLRGTQTHPLVGGAMLLLPLRDDFGQITRALGVLEVSGEMTPPPCRLIVEGHQPRPLTRREGQQYPTADRSTQTQGMEEIYEQFVQRKGPNAKRPALRVIKADD</sequence>
<evidence type="ECO:0000313" key="3">
    <source>
        <dbReference type="Proteomes" id="UP000024836"/>
    </source>
</evidence>
<name>A0A058ZR63_9RHOB</name>
<accession>A0A058ZR63</accession>
<reference evidence="2 3" key="1">
    <citation type="submission" date="2013-04" db="EMBL/GenBank/DDBJ databases">
        <title>Shimia sp. 22II-S11-Z10 Genome Sequencing.</title>
        <authorList>
            <person name="Lai Q."/>
            <person name="Li G."/>
            <person name="Shao Z."/>
        </authorList>
    </citation>
    <scope>NUCLEOTIDE SEQUENCE [LARGE SCALE GENOMIC DNA]</scope>
    <source>
        <strain evidence="3">22II-S11-Z10</strain>
    </source>
</reference>
<keyword evidence="3" id="KW-1185">Reference proteome</keyword>
<dbReference type="Proteomes" id="UP000024836">
    <property type="component" value="Unassembled WGS sequence"/>
</dbReference>
<dbReference type="InterPro" id="IPR009922">
    <property type="entry name" value="DUF1457"/>
</dbReference>
<evidence type="ECO:0000313" key="2">
    <source>
        <dbReference type="EMBL" id="KCV83652.1"/>
    </source>
</evidence>
<dbReference type="eggNOG" id="COG5388">
    <property type="taxonomic scope" value="Bacteria"/>
</dbReference>
<protein>
    <recommendedName>
        <fullName evidence="4">PAS domain-containing protein</fullName>
    </recommendedName>
</protein>
<comment type="caution">
    <text evidence="2">The sequence shown here is derived from an EMBL/GenBank/DDBJ whole genome shotgun (WGS) entry which is preliminary data.</text>
</comment>
<dbReference type="RefSeq" id="WP_051597901.1">
    <property type="nucleotide sequence ID" value="NZ_AQQY01000001.1"/>
</dbReference>
<evidence type="ECO:0000256" key="1">
    <source>
        <dbReference type="SAM" id="MobiDB-lite"/>
    </source>
</evidence>
<organism evidence="2 3">
    <name type="scientific">Actibacterium atlanticum</name>
    <dbReference type="NCBI Taxonomy" id="1461693"/>
    <lineage>
        <taxon>Bacteria</taxon>
        <taxon>Pseudomonadati</taxon>
        <taxon>Pseudomonadota</taxon>
        <taxon>Alphaproteobacteria</taxon>
        <taxon>Rhodobacterales</taxon>
        <taxon>Roseobacteraceae</taxon>
        <taxon>Actibacterium</taxon>
    </lineage>
</organism>
<dbReference type="STRING" id="1461693.ATO10_02790"/>